<proteinExistence type="predicted"/>
<keyword evidence="2" id="KW-1185">Reference proteome</keyword>
<dbReference type="SUPFAM" id="SSF52540">
    <property type="entry name" value="P-loop containing nucleoside triphosphate hydrolases"/>
    <property type="match status" value="1"/>
</dbReference>
<evidence type="ECO:0000313" key="2">
    <source>
        <dbReference type="Proteomes" id="UP000251251"/>
    </source>
</evidence>
<dbReference type="InterPro" id="IPR027417">
    <property type="entry name" value="P-loop_NTPase"/>
</dbReference>
<gene>
    <name evidence="1" type="ORF">PLgW1_45</name>
</gene>
<reference evidence="1" key="1">
    <citation type="submission" date="2017-04" db="EMBL/GenBank/DDBJ databases">
        <title>Genome sequence and comparative analysis of three virulent Lactococcus garvieae phages, novel phages with genome architecture linking the 936 group phages of Lactococcus lactis.</title>
        <authorList>
            <person name="Hoai T.D."/>
            <person name="Nishiki I."/>
            <person name="Yoshida T."/>
            <person name="Nakai T."/>
        </authorList>
    </citation>
    <scope>NUCLEOTIDE SEQUENCE [LARGE SCALE GENOMIC DNA]</scope>
</reference>
<organism evidence="1 2">
    <name type="scientific">Lactococcus phage PLgW-1</name>
    <dbReference type="NCBI Taxonomy" id="1983536"/>
    <lineage>
        <taxon>Viruses</taxon>
        <taxon>Duplodnaviria</taxon>
        <taxon>Heunggongvirae</taxon>
        <taxon>Uroviricota</taxon>
        <taxon>Caudoviricetes</taxon>
        <taxon>Uwajimavirus</taxon>
        <taxon>Uwajimavirus PLgW1</taxon>
    </lineage>
</organism>
<sequence>MVSLFDKVQTARHLQTREDLSHIEDDWLIEGLIPTAQAGVLIAPMKSMKSSVTMQMAEDVSRGRNFFGLKTKQVKTLILDNEDTDRELNKRLRNKGEASEDLFFLTGGEFKLDNHYHMQLLSKFIKENEIKFVIFDNLMTMFPKSKLYTDDFGAMLDKITAMKLFFQDVTFIMVAHANKAVYAQSMREKNFEVNPAEALGGSELTAWAEFMLVLSPKQGKHHKYSKLSVEARGYSFEESMNFAYVNDIFVCKRDDDKRDLPPEMVQEEAETGEQFMEILKEEGKVTEIED</sequence>
<dbReference type="Pfam" id="PF13481">
    <property type="entry name" value="AAA_25"/>
    <property type="match status" value="1"/>
</dbReference>
<accession>A0A2Z2GXN9</accession>
<evidence type="ECO:0000313" key="1">
    <source>
        <dbReference type="EMBL" id="ARQ94856.1"/>
    </source>
</evidence>
<dbReference type="Proteomes" id="UP000251251">
    <property type="component" value="Segment"/>
</dbReference>
<name>A0A2Z2GXN9_9CAUD</name>
<protein>
    <submittedName>
        <fullName evidence="1">DNA polymerase</fullName>
    </submittedName>
</protein>
<dbReference type="EMBL" id="KY888143">
    <property type="protein sequence ID" value="ARQ94856.1"/>
    <property type="molecule type" value="Genomic_DNA"/>
</dbReference>
<dbReference type="Gene3D" id="3.40.50.300">
    <property type="entry name" value="P-loop containing nucleotide triphosphate hydrolases"/>
    <property type="match status" value="1"/>
</dbReference>